<evidence type="ECO:0000256" key="1">
    <source>
        <dbReference type="SAM" id="MobiDB-lite"/>
    </source>
</evidence>
<evidence type="ECO:0000313" key="3">
    <source>
        <dbReference type="Proteomes" id="UP000585474"/>
    </source>
</evidence>
<comment type="caution">
    <text evidence="2">The sequence shown here is derived from an EMBL/GenBank/DDBJ whole genome shotgun (WGS) entry which is preliminary data.</text>
</comment>
<protein>
    <submittedName>
        <fullName evidence="2">Uncharacterized protein</fullName>
    </submittedName>
</protein>
<proteinExistence type="predicted"/>
<accession>A0A7J0GKF9</accession>
<evidence type="ECO:0000313" key="2">
    <source>
        <dbReference type="EMBL" id="GFZ11204.1"/>
    </source>
</evidence>
<organism evidence="2 3">
    <name type="scientific">Actinidia rufa</name>
    <dbReference type="NCBI Taxonomy" id="165716"/>
    <lineage>
        <taxon>Eukaryota</taxon>
        <taxon>Viridiplantae</taxon>
        <taxon>Streptophyta</taxon>
        <taxon>Embryophyta</taxon>
        <taxon>Tracheophyta</taxon>
        <taxon>Spermatophyta</taxon>
        <taxon>Magnoliopsida</taxon>
        <taxon>eudicotyledons</taxon>
        <taxon>Gunneridae</taxon>
        <taxon>Pentapetalae</taxon>
        <taxon>asterids</taxon>
        <taxon>Ericales</taxon>
        <taxon>Actinidiaceae</taxon>
        <taxon>Actinidia</taxon>
    </lineage>
</organism>
<dbReference type="EMBL" id="BJWL01000022">
    <property type="protein sequence ID" value="GFZ11204.1"/>
    <property type="molecule type" value="Genomic_DNA"/>
</dbReference>
<sequence length="215" mass="23587">MIPMTQTCIKMLEADTTCHRSRISPLGVKSSKSFPLLGFVLQRASPRSSYPRISPGANGLPSPRICPPKSIYPELLSKDLSRSQWAPLQGFLLQRASLRSSSPKISPRSQGAPFSKNLESTRRYSPKDLSKSLGLFSKSSPLGLLDLPSSSLHRHLGKQWDPLTGVVSSMLFAQYGQLPRLGAGHRHRLPGLKEACGLETKVKGLSKKPSKRTPY</sequence>
<gene>
    <name evidence="2" type="ORF">Acr_22g0006020</name>
</gene>
<keyword evidence="3" id="KW-1185">Reference proteome</keyword>
<name>A0A7J0GKF9_9ERIC</name>
<dbReference type="AlphaFoldDB" id="A0A7J0GKF9"/>
<reference evidence="2 3" key="1">
    <citation type="submission" date="2019-07" db="EMBL/GenBank/DDBJ databases">
        <title>De Novo Assembly of kiwifruit Actinidia rufa.</title>
        <authorList>
            <person name="Sugita-Konishi S."/>
            <person name="Sato K."/>
            <person name="Mori E."/>
            <person name="Abe Y."/>
            <person name="Kisaki G."/>
            <person name="Hamano K."/>
            <person name="Suezawa K."/>
            <person name="Otani M."/>
            <person name="Fukuda T."/>
            <person name="Manabe T."/>
            <person name="Gomi K."/>
            <person name="Tabuchi M."/>
            <person name="Akimitsu K."/>
            <person name="Kataoka I."/>
        </authorList>
    </citation>
    <scope>NUCLEOTIDE SEQUENCE [LARGE SCALE GENOMIC DNA]</scope>
    <source>
        <strain evidence="3">cv. Fuchu</strain>
    </source>
</reference>
<feature type="region of interest" description="Disordered" evidence="1">
    <location>
        <begin position="101"/>
        <end position="125"/>
    </location>
</feature>
<dbReference type="Proteomes" id="UP000585474">
    <property type="component" value="Unassembled WGS sequence"/>
</dbReference>